<dbReference type="EMBL" id="JH930475">
    <property type="protein sequence ID" value="EKM52310.1"/>
    <property type="molecule type" value="Genomic_DNA"/>
</dbReference>
<keyword evidence="4" id="KW-0349">Heme</keyword>
<accession>K5VZT0</accession>
<evidence type="ECO:0000256" key="6">
    <source>
        <dbReference type="ARBA" id="ARBA00022723"/>
    </source>
</evidence>
<dbReference type="GO" id="GO:0016705">
    <property type="term" value="F:oxidoreductase activity, acting on paired donors, with incorporation or reduction of molecular oxygen"/>
    <property type="evidence" value="ECO:0007669"/>
    <property type="project" value="InterPro"/>
</dbReference>
<evidence type="ECO:0000313" key="13">
    <source>
        <dbReference type="Proteomes" id="UP000008370"/>
    </source>
</evidence>
<organism evidence="12 13">
    <name type="scientific">Phanerochaete carnosa (strain HHB-10118-sp)</name>
    <name type="common">White-rot fungus</name>
    <name type="synonym">Peniophora carnosa</name>
    <dbReference type="NCBI Taxonomy" id="650164"/>
    <lineage>
        <taxon>Eukaryota</taxon>
        <taxon>Fungi</taxon>
        <taxon>Dikarya</taxon>
        <taxon>Basidiomycota</taxon>
        <taxon>Agaricomycotina</taxon>
        <taxon>Agaricomycetes</taxon>
        <taxon>Polyporales</taxon>
        <taxon>Phanerochaetaceae</taxon>
        <taxon>Phanerochaete</taxon>
    </lineage>
</organism>
<dbReference type="Gene3D" id="1.10.630.10">
    <property type="entry name" value="Cytochrome P450"/>
    <property type="match status" value="1"/>
</dbReference>
<keyword evidence="6" id="KW-0479">Metal-binding</keyword>
<keyword evidence="5" id="KW-0812">Transmembrane</keyword>
<dbReference type="GO" id="GO:0016020">
    <property type="term" value="C:membrane"/>
    <property type="evidence" value="ECO:0007669"/>
    <property type="project" value="UniProtKB-SubCell"/>
</dbReference>
<evidence type="ECO:0000256" key="10">
    <source>
        <dbReference type="ARBA" id="ARBA00023033"/>
    </source>
</evidence>
<gene>
    <name evidence="12" type="ORF">PHACADRAFT_260627</name>
</gene>
<keyword evidence="7" id="KW-1133">Transmembrane helix</keyword>
<protein>
    <recommendedName>
        <fullName evidence="14">Cytochrome P450</fullName>
    </recommendedName>
</protein>
<keyword evidence="9" id="KW-0408">Iron</keyword>
<evidence type="ECO:0000256" key="9">
    <source>
        <dbReference type="ARBA" id="ARBA00023004"/>
    </source>
</evidence>
<keyword evidence="8" id="KW-0560">Oxidoreductase</keyword>
<dbReference type="SUPFAM" id="SSF48264">
    <property type="entry name" value="Cytochrome P450"/>
    <property type="match status" value="1"/>
</dbReference>
<evidence type="ECO:0000256" key="2">
    <source>
        <dbReference type="ARBA" id="ARBA00004167"/>
    </source>
</evidence>
<keyword evidence="11" id="KW-0472">Membrane</keyword>
<dbReference type="RefSeq" id="XP_007398661.1">
    <property type="nucleotide sequence ID" value="XM_007398599.1"/>
</dbReference>
<proteinExistence type="inferred from homology"/>
<dbReference type="KEGG" id="pco:PHACADRAFT_260627"/>
<dbReference type="STRING" id="650164.K5VZT0"/>
<dbReference type="GO" id="GO:0005506">
    <property type="term" value="F:iron ion binding"/>
    <property type="evidence" value="ECO:0007669"/>
    <property type="project" value="InterPro"/>
</dbReference>
<evidence type="ECO:0000256" key="8">
    <source>
        <dbReference type="ARBA" id="ARBA00023002"/>
    </source>
</evidence>
<evidence type="ECO:0008006" key="14">
    <source>
        <dbReference type="Google" id="ProtNLM"/>
    </source>
</evidence>
<dbReference type="HOGENOM" id="CLU_001570_2_2_1"/>
<dbReference type="Proteomes" id="UP000008370">
    <property type="component" value="Unassembled WGS sequence"/>
</dbReference>
<evidence type="ECO:0000313" key="12">
    <source>
        <dbReference type="EMBL" id="EKM52310.1"/>
    </source>
</evidence>
<dbReference type="PANTHER" id="PTHR46300:SF7">
    <property type="entry name" value="P450, PUTATIVE (EUROFUNG)-RELATED"/>
    <property type="match status" value="1"/>
</dbReference>
<evidence type="ECO:0000256" key="3">
    <source>
        <dbReference type="ARBA" id="ARBA00010617"/>
    </source>
</evidence>
<evidence type="ECO:0000256" key="5">
    <source>
        <dbReference type="ARBA" id="ARBA00022692"/>
    </source>
</evidence>
<comment type="similarity">
    <text evidence="3">Belongs to the cytochrome P450 family.</text>
</comment>
<comment type="cofactor">
    <cofactor evidence="1">
        <name>heme</name>
        <dbReference type="ChEBI" id="CHEBI:30413"/>
    </cofactor>
</comment>
<name>K5VZT0_PHACS</name>
<dbReference type="InterPro" id="IPR001128">
    <property type="entry name" value="Cyt_P450"/>
</dbReference>
<comment type="subcellular location">
    <subcellularLocation>
        <location evidence="2">Membrane</location>
        <topology evidence="2">Single-pass membrane protein</topology>
    </subcellularLocation>
</comment>
<dbReference type="GeneID" id="18917773"/>
<sequence length="239" mass="27232">MSLRLTVALGSFIVIFGLLLRWTRRSNRALPPGPKPVPVLGNILQLSTVQEWLQLTEWSKLYGDIFTVWVFNKPIIMLNSEKVLFDLLEARSSLYSTRPHLTMAGDLMGWGDLVVLMPYGERLKNYRKLLKTGLNAQVIRGYWPFMEQEIGKLLGRLLDDPNNYANNFRRCVLTIAKSSQGIEYFFSTAGTVPLKLAYGFKHENEELQILVEVTQTALRRFAMAALPGVFLVDTLPFYA</sequence>
<evidence type="ECO:0000256" key="7">
    <source>
        <dbReference type="ARBA" id="ARBA00022989"/>
    </source>
</evidence>
<evidence type="ECO:0000256" key="11">
    <source>
        <dbReference type="ARBA" id="ARBA00023136"/>
    </source>
</evidence>
<dbReference type="InParanoid" id="K5VZT0"/>
<evidence type="ECO:0000256" key="4">
    <source>
        <dbReference type="ARBA" id="ARBA00022617"/>
    </source>
</evidence>
<keyword evidence="13" id="KW-1185">Reference proteome</keyword>
<dbReference type="GO" id="GO:0004497">
    <property type="term" value="F:monooxygenase activity"/>
    <property type="evidence" value="ECO:0007669"/>
    <property type="project" value="UniProtKB-KW"/>
</dbReference>
<dbReference type="Pfam" id="PF00067">
    <property type="entry name" value="p450"/>
    <property type="match status" value="1"/>
</dbReference>
<dbReference type="GO" id="GO:0020037">
    <property type="term" value="F:heme binding"/>
    <property type="evidence" value="ECO:0007669"/>
    <property type="project" value="InterPro"/>
</dbReference>
<reference evidence="12 13" key="1">
    <citation type="journal article" date="2012" name="BMC Genomics">
        <title>Comparative genomics of the white-rot fungi, Phanerochaete carnosa and P. chrysosporium, to elucidate the genetic basis of the distinct wood types they colonize.</title>
        <authorList>
            <person name="Suzuki H."/>
            <person name="MacDonald J."/>
            <person name="Syed K."/>
            <person name="Salamov A."/>
            <person name="Hori C."/>
            <person name="Aerts A."/>
            <person name="Henrissat B."/>
            <person name="Wiebenga A."/>
            <person name="vanKuyk P.A."/>
            <person name="Barry K."/>
            <person name="Lindquist E."/>
            <person name="LaButti K."/>
            <person name="Lapidus A."/>
            <person name="Lucas S."/>
            <person name="Coutinho P."/>
            <person name="Gong Y."/>
            <person name="Samejima M."/>
            <person name="Mahadevan R."/>
            <person name="Abou-Zaid M."/>
            <person name="de Vries R.P."/>
            <person name="Igarashi K."/>
            <person name="Yadav J.S."/>
            <person name="Grigoriev I.V."/>
            <person name="Master E.R."/>
        </authorList>
    </citation>
    <scope>NUCLEOTIDE SEQUENCE [LARGE SCALE GENOMIC DNA]</scope>
    <source>
        <strain evidence="12 13">HHB-10118-sp</strain>
    </source>
</reference>
<keyword evidence="10" id="KW-0503">Monooxygenase</keyword>
<evidence type="ECO:0000256" key="1">
    <source>
        <dbReference type="ARBA" id="ARBA00001971"/>
    </source>
</evidence>
<dbReference type="PANTHER" id="PTHR46300">
    <property type="entry name" value="P450, PUTATIVE (EUROFUNG)-RELATED-RELATED"/>
    <property type="match status" value="1"/>
</dbReference>
<dbReference type="InterPro" id="IPR036396">
    <property type="entry name" value="Cyt_P450_sf"/>
</dbReference>
<dbReference type="AlphaFoldDB" id="K5VZT0"/>
<dbReference type="InterPro" id="IPR050364">
    <property type="entry name" value="Cytochrome_P450_fung"/>
</dbReference>
<dbReference type="OrthoDB" id="2802867at2759"/>